<evidence type="ECO:0000313" key="4">
    <source>
        <dbReference type="EMBL" id="TEB08076.1"/>
    </source>
</evidence>
<protein>
    <submittedName>
        <fullName evidence="4">Endoglucanase</fullName>
        <ecNumber evidence="4">3.2.1.4</ecNumber>
    </submittedName>
</protein>
<dbReference type="AlphaFoldDB" id="A0A4Y7RGY4"/>
<reference evidence="4 5" key="1">
    <citation type="journal article" date="2018" name="Environ. Microbiol.">
        <title>Novel energy conservation strategies and behaviour of Pelotomaculum schinkii driving syntrophic propionate catabolism.</title>
        <authorList>
            <person name="Hidalgo-Ahumada C.A.P."/>
            <person name="Nobu M.K."/>
            <person name="Narihiro T."/>
            <person name="Tamaki H."/>
            <person name="Liu W.T."/>
            <person name="Kamagata Y."/>
            <person name="Stams A.J.M."/>
            <person name="Imachi H."/>
            <person name="Sousa D.Z."/>
        </authorList>
    </citation>
    <scope>NUCLEOTIDE SEQUENCE [LARGE SCALE GENOMIC DNA]</scope>
    <source>
        <strain evidence="4 5">HH</strain>
    </source>
</reference>
<feature type="signal peptide" evidence="2">
    <location>
        <begin position="1"/>
        <end position="30"/>
    </location>
</feature>
<dbReference type="InterPro" id="IPR051465">
    <property type="entry name" value="Cell_Envelope_Struct_Comp"/>
</dbReference>
<dbReference type="InterPro" id="IPR026876">
    <property type="entry name" value="Fn3_assoc_repeat"/>
</dbReference>
<feature type="domain" description="SLH" evidence="3">
    <location>
        <begin position="959"/>
        <end position="1016"/>
    </location>
</feature>
<organism evidence="4 5">
    <name type="scientific">Pelotomaculum schinkii</name>
    <dbReference type="NCBI Taxonomy" id="78350"/>
    <lineage>
        <taxon>Bacteria</taxon>
        <taxon>Bacillati</taxon>
        <taxon>Bacillota</taxon>
        <taxon>Clostridia</taxon>
        <taxon>Eubacteriales</taxon>
        <taxon>Desulfotomaculaceae</taxon>
        <taxon>Pelotomaculum</taxon>
    </lineage>
</organism>
<name>A0A4Y7RGY4_9FIRM</name>
<feature type="domain" description="SLH" evidence="3">
    <location>
        <begin position="1081"/>
        <end position="1138"/>
    </location>
</feature>
<dbReference type="PANTHER" id="PTHR43308">
    <property type="entry name" value="OUTER MEMBRANE PROTEIN ALPHA-RELATED"/>
    <property type="match status" value="1"/>
</dbReference>
<gene>
    <name evidence="4" type="ORF">Psch_01631</name>
</gene>
<dbReference type="PROSITE" id="PS51272">
    <property type="entry name" value="SLH"/>
    <property type="match status" value="3"/>
</dbReference>
<dbReference type="Pfam" id="PF00395">
    <property type="entry name" value="SLH"/>
    <property type="match status" value="3"/>
</dbReference>
<dbReference type="SUPFAM" id="SSF56524">
    <property type="entry name" value="Oxidoreductase molybdopterin-binding domain"/>
    <property type="match status" value="1"/>
</dbReference>
<dbReference type="Proteomes" id="UP000298324">
    <property type="component" value="Unassembled WGS sequence"/>
</dbReference>
<keyword evidence="1" id="KW-0677">Repeat</keyword>
<dbReference type="GO" id="GO:0008810">
    <property type="term" value="F:cellulase activity"/>
    <property type="evidence" value="ECO:0007669"/>
    <property type="project" value="UniProtKB-EC"/>
</dbReference>
<feature type="domain" description="SLH" evidence="3">
    <location>
        <begin position="1017"/>
        <end position="1080"/>
    </location>
</feature>
<evidence type="ECO:0000313" key="5">
    <source>
        <dbReference type="Proteomes" id="UP000298324"/>
    </source>
</evidence>
<dbReference type="Pfam" id="PF13287">
    <property type="entry name" value="Fn3_assoc"/>
    <property type="match status" value="2"/>
</dbReference>
<dbReference type="InterPro" id="IPR001119">
    <property type="entry name" value="SLH_dom"/>
</dbReference>
<dbReference type="PANTHER" id="PTHR43308:SF5">
    <property type="entry name" value="S-LAYER PROTEIN _ PEPTIDOGLYCAN ENDO-BETA-N-ACETYLGLUCOSAMINIDASE"/>
    <property type="match status" value="1"/>
</dbReference>
<keyword evidence="4" id="KW-0326">Glycosidase</keyword>
<feature type="chain" id="PRO_5038356227" evidence="2">
    <location>
        <begin position="31"/>
        <end position="1138"/>
    </location>
</feature>
<dbReference type="Gene3D" id="2.60.220.30">
    <property type="match status" value="1"/>
</dbReference>
<proteinExistence type="predicted"/>
<evidence type="ECO:0000259" key="3">
    <source>
        <dbReference type="PROSITE" id="PS51272"/>
    </source>
</evidence>
<evidence type="ECO:0000256" key="2">
    <source>
        <dbReference type="SAM" id="SignalP"/>
    </source>
</evidence>
<accession>A0A4Y7RGY4</accession>
<dbReference type="EC" id="3.2.1.4" evidence="4"/>
<sequence>MKQKKWRYKLLMLVLVLLMLVGTVSLTAPADALAAGSDITISGPGLNGPGPVTITQNQLRGTESVSEGVYLQQQDVIYSTINTWPTKSWYRGQGVKLTDLLDLAGGLKPEATQIRFTSGDKFKVTFTVDELLNAPQYRFPNFMSSGLPGHLPGNPSGKVLVDTIIAHRSFSAQSYDDILDAENFNRSDANLLLYGQRAVTQQTNSRFSKWVVQIEVLTDPVPKWDNPTVTPAPGVVPAGTMVEMHSPFDDEDKVHYTLDGSDPTIDSPMYNWIAKRWWSSRPDDLAEINHKIGPLNRDTTVKAVVIGPGRSDSDIVTFSYQVPDSALLTADVTDNVVGQPVELTFTDDAAWRAAITGVSVDGADLVDGGYTVSAGKITIAATVFTKAKDYTVVVKATGYEDACVTQTIKAGSGGNPDGDVKLTITGDGVAAEKTYTLAQLQAMDQYEQVYSAINTWPSKRWCVGKGVKLRTLLNEAGMKSSASLIKFTASDGVTRTLTVQELLKDRRYYFPGLKDNDENGGQVPGSSAGRQEVEPILALESAEGSVAPGDMNGINALLLMLGQRAVTEQNLQLFLKYVVKIEVSTEAPDKWDEPEAEPDSGEVAPGTLVKLSSEINDDDKIHYTTDGSPPTIDSPMYNWIASRWWSSRESEVDSINHPIEITEDTTIKAVTIGPGKRNSNVVTFTYKVKEDPTESSKISSSQGGAVEFGSGEALIEIPPGALTNSDAEVGIRKVSNPPAVPSGFKLLGSVYEFLVDGEKSYSFAQSVTITLHFDPGALGEGEIPSIYYYDEELEQWVNLGGEVSGNTITIQVDHFTKFAVMVAGEPGVATGLITPGEGGTVSLGSEAAIEIPAGALTGSSAVEVKIEKVAAPPAAPAGFKPAGSAYAFSVDGKSSYSFAKSVTIKLSFDPDTINGGETPAIYCYDEKSEQWVNLGGEVSGNSITVQVDHFTMFAVMVVVQEPALTDIAGHWAFDSINKLLATGSIGGYPDGTFRPDNPISRAEFITVLVKAFGLEHKKGKSFADTAGHWAEEYIATATACGIVNGYDGGNFGPDELITREQMAVMIVKAAKIAPAAENPSFDDSDSISGWAAEAVNTAAGSGIMKGYPDNTIRPQGNATRAEAVTVIIDALNISSSNS</sequence>
<comment type="caution">
    <text evidence="4">The sequence shown here is derived from an EMBL/GenBank/DDBJ whole genome shotgun (WGS) entry which is preliminary data.</text>
</comment>
<evidence type="ECO:0000256" key="1">
    <source>
        <dbReference type="ARBA" id="ARBA00022737"/>
    </source>
</evidence>
<dbReference type="Gene3D" id="3.90.420.10">
    <property type="entry name" value="Oxidoreductase, molybdopterin-binding domain"/>
    <property type="match status" value="1"/>
</dbReference>
<dbReference type="RefSeq" id="WP_190239819.1">
    <property type="nucleotide sequence ID" value="NZ_QFGA01000001.1"/>
</dbReference>
<dbReference type="InterPro" id="IPR011432">
    <property type="entry name" value="Shr-like_HID"/>
</dbReference>
<keyword evidence="4" id="KW-0378">Hydrolase</keyword>
<keyword evidence="2" id="KW-0732">Signal</keyword>
<keyword evidence="5" id="KW-1185">Reference proteome</keyword>
<dbReference type="EMBL" id="QFGA01000001">
    <property type="protein sequence ID" value="TEB08076.1"/>
    <property type="molecule type" value="Genomic_DNA"/>
</dbReference>
<dbReference type="InterPro" id="IPR036374">
    <property type="entry name" value="OxRdtase_Mopterin-bd_sf"/>
</dbReference>
<dbReference type="Pfam" id="PF07550">
    <property type="entry name" value="Shr-like_HID"/>
    <property type="match status" value="1"/>
</dbReference>